<keyword evidence="3" id="KW-1185">Reference proteome</keyword>
<reference evidence="2 3" key="1">
    <citation type="journal article" date="2013" name="Genome Announc.">
        <title>Draft Genome Sequence of Strain JLT2015T, Belonging to the Family Sphingomonadaceae of the Alphaproteobacteria.</title>
        <authorList>
            <person name="Tang K."/>
            <person name="Liu K."/>
            <person name="Li S."/>
            <person name="Jiao N."/>
        </authorList>
    </citation>
    <scope>NUCLEOTIDE SEQUENCE [LARGE SCALE GENOMIC DNA]</scope>
    <source>
        <strain evidence="2 3">JLT2015</strain>
    </source>
</reference>
<dbReference type="EMBL" id="AMRV01000002">
    <property type="protein sequence ID" value="EMD84003.1"/>
    <property type="molecule type" value="Genomic_DNA"/>
</dbReference>
<evidence type="ECO:0000313" key="3">
    <source>
        <dbReference type="Proteomes" id="UP000011717"/>
    </source>
</evidence>
<dbReference type="AlphaFoldDB" id="M2U7N0"/>
<accession>M2U7N0</accession>
<dbReference type="RefSeq" id="WP_008600503.1">
    <property type="nucleotide sequence ID" value="NZ_AMRV01000002.1"/>
</dbReference>
<gene>
    <name evidence="2" type="ORF">C725_0975</name>
</gene>
<evidence type="ECO:0000313" key="2">
    <source>
        <dbReference type="EMBL" id="EMD84003.1"/>
    </source>
</evidence>
<name>M2U7N0_9SPHN</name>
<dbReference type="Proteomes" id="UP000011717">
    <property type="component" value="Unassembled WGS sequence"/>
</dbReference>
<comment type="caution">
    <text evidence="2">The sequence shown here is derived from an EMBL/GenBank/DDBJ whole genome shotgun (WGS) entry which is preliminary data.</text>
</comment>
<sequence>MASKKDMERQEDKQEITMDSLLATLDRPIDSRVSRGGYSQLSDFLQRNAARR</sequence>
<proteinExistence type="predicted"/>
<feature type="region of interest" description="Disordered" evidence="1">
    <location>
        <begin position="1"/>
        <end position="52"/>
    </location>
</feature>
<organism evidence="2 3">
    <name type="scientific">Pacificimonas flava</name>
    <dbReference type="NCBI Taxonomy" id="1234595"/>
    <lineage>
        <taxon>Bacteria</taxon>
        <taxon>Pseudomonadati</taxon>
        <taxon>Pseudomonadota</taxon>
        <taxon>Alphaproteobacteria</taxon>
        <taxon>Sphingomonadales</taxon>
        <taxon>Sphingosinicellaceae</taxon>
        <taxon>Pacificimonas</taxon>
    </lineage>
</organism>
<protein>
    <submittedName>
        <fullName evidence="2">Uncharacterized protein</fullName>
    </submittedName>
</protein>
<feature type="compositionally biased region" description="Basic and acidic residues" evidence="1">
    <location>
        <begin position="1"/>
        <end position="16"/>
    </location>
</feature>
<evidence type="ECO:0000256" key="1">
    <source>
        <dbReference type="SAM" id="MobiDB-lite"/>
    </source>
</evidence>